<keyword evidence="1" id="KW-0472">Membrane</keyword>
<dbReference type="OrthoDB" id="8115457at2"/>
<proteinExistence type="predicted"/>
<evidence type="ECO:0000313" key="2">
    <source>
        <dbReference type="EMBL" id="CUH53258.1"/>
    </source>
</evidence>
<dbReference type="AlphaFoldDB" id="A0A0P1ERV0"/>
<dbReference type="Proteomes" id="UP000054823">
    <property type="component" value="Unassembled WGS sequence"/>
</dbReference>
<protein>
    <submittedName>
        <fullName evidence="2">Uncharacterized protein</fullName>
    </submittedName>
</protein>
<sequence length="114" mass="12441">MPKLIALYIRQVAIGFAISAAFVAMLLYLNVANLWHLVSSSSDGVLAVVVMWVLNGIVFAGVQFGIAIMRMKDDDHPGGGKRDALPTGLQQVMLAEPVPVKIDQRSPQQKQLQR</sequence>
<keyword evidence="3" id="KW-1185">Reference proteome</keyword>
<keyword evidence="1" id="KW-1133">Transmembrane helix</keyword>
<dbReference type="RefSeq" id="WP_058240431.1">
    <property type="nucleotide sequence ID" value="NZ_CYPW01000027.1"/>
</dbReference>
<organism evidence="2 3">
    <name type="scientific">Shimia marina</name>
    <dbReference type="NCBI Taxonomy" id="321267"/>
    <lineage>
        <taxon>Bacteria</taxon>
        <taxon>Pseudomonadati</taxon>
        <taxon>Pseudomonadota</taxon>
        <taxon>Alphaproteobacteria</taxon>
        <taxon>Rhodobacterales</taxon>
        <taxon>Roseobacteraceae</taxon>
    </lineage>
</organism>
<feature type="transmembrane region" description="Helical" evidence="1">
    <location>
        <begin position="12"/>
        <end position="32"/>
    </location>
</feature>
<accession>A0A0P1ERV0</accession>
<keyword evidence="1" id="KW-0812">Transmembrane</keyword>
<evidence type="ECO:0000256" key="1">
    <source>
        <dbReference type="SAM" id="Phobius"/>
    </source>
</evidence>
<name>A0A0P1ERV0_9RHOB</name>
<gene>
    <name evidence="2" type="ORF">SHM7688_02711</name>
</gene>
<evidence type="ECO:0000313" key="3">
    <source>
        <dbReference type="Proteomes" id="UP000054823"/>
    </source>
</evidence>
<reference evidence="2 3" key="1">
    <citation type="submission" date="2015-09" db="EMBL/GenBank/DDBJ databases">
        <authorList>
            <consortium name="Swine Surveillance"/>
        </authorList>
    </citation>
    <scope>NUCLEOTIDE SEQUENCE [LARGE SCALE GENOMIC DNA]</scope>
    <source>
        <strain evidence="2 3">CECT 7688</strain>
    </source>
</reference>
<dbReference type="STRING" id="321267.SHM7688_02711"/>
<feature type="transmembrane region" description="Helical" evidence="1">
    <location>
        <begin position="44"/>
        <end position="68"/>
    </location>
</feature>
<dbReference type="EMBL" id="CYPW01000027">
    <property type="protein sequence ID" value="CUH53258.1"/>
    <property type="molecule type" value="Genomic_DNA"/>
</dbReference>